<feature type="region of interest" description="Disordered" evidence="1">
    <location>
        <begin position="1"/>
        <end position="55"/>
    </location>
</feature>
<evidence type="ECO:0000313" key="4">
    <source>
        <dbReference type="Proteomes" id="UP000620124"/>
    </source>
</evidence>
<keyword evidence="4" id="KW-1185">Reference proteome</keyword>
<sequence length="513" mass="54868">MSDPTLPPFPQSFVPNGPSPPAPTNAPSIGHTSAPPASNTPLAQSPPTFPGIHIDGDGTAWYLNSNGQWQRCQHYKPLHLAPSPSQAITPSAARLPNFAPAFGTFTGPPRASGPTGAYPALIDPGLIPLPPDADGDLSDPPTIAKARGLKPAGKVGGVRQHDKGKGKKRARSFDTDADSDTAAPPTKQRGRPKGSANFSGRDVDKLLDLTQLVLPLAGKGWKEVTRRHNEWSEESNRPMRSLKSLEHKFKTLVAMKKPTGDGHCPPDVKRAKRIDRMITERAGTRDIDDSDLDDGDDDDDGGVSSDDSVKIVKPTAPVHTAVARRAPSPPLRRNSRLNAPDLVNKLAKVFDPETQQSLQEERSQRSFQNTQLFTLMQQLRDAQAANDNLRYQVTTAQNQAHESDRARDRAEFKLQMYEHGAFGGSGDGDDGKGKRRSRFQCTGDNGGDSDKENWNPSSSSGPSSFPRSSSPSDFTASFDTSSGADGSAMVAGPSSSGVGSSATNNARAYSVEI</sequence>
<feature type="compositionally biased region" description="Acidic residues" evidence="1">
    <location>
        <begin position="288"/>
        <end position="301"/>
    </location>
</feature>
<protein>
    <recommendedName>
        <fullName evidence="2">DUF6818 domain-containing protein</fullName>
    </recommendedName>
</protein>
<dbReference type="PANTHER" id="PTHR34409">
    <property type="entry name" value="SET DOMAIN-CONTAINING PROTEIN"/>
    <property type="match status" value="1"/>
</dbReference>
<proteinExistence type="predicted"/>
<feature type="compositionally biased region" description="Low complexity" evidence="1">
    <location>
        <begin position="456"/>
        <end position="472"/>
    </location>
</feature>
<organism evidence="3 4">
    <name type="scientific">Mycena venus</name>
    <dbReference type="NCBI Taxonomy" id="2733690"/>
    <lineage>
        <taxon>Eukaryota</taxon>
        <taxon>Fungi</taxon>
        <taxon>Dikarya</taxon>
        <taxon>Basidiomycota</taxon>
        <taxon>Agaricomycotina</taxon>
        <taxon>Agaricomycetes</taxon>
        <taxon>Agaricomycetidae</taxon>
        <taxon>Agaricales</taxon>
        <taxon>Marasmiineae</taxon>
        <taxon>Mycenaceae</taxon>
        <taxon>Mycena</taxon>
    </lineage>
</organism>
<feature type="compositionally biased region" description="Polar residues" evidence="1">
    <location>
        <begin position="25"/>
        <end position="46"/>
    </location>
</feature>
<feature type="compositionally biased region" description="Pro residues" evidence="1">
    <location>
        <begin position="1"/>
        <end position="10"/>
    </location>
</feature>
<feature type="compositionally biased region" description="Basic and acidic residues" evidence="1">
    <location>
        <begin position="258"/>
        <end position="287"/>
    </location>
</feature>
<gene>
    <name evidence="3" type="ORF">MVEN_02354600</name>
</gene>
<feature type="region of interest" description="Disordered" evidence="1">
    <location>
        <begin position="419"/>
        <end position="513"/>
    </location>
</feature>
<dbReference type="Pfam" id="PF20681">
    <property type="entry name" value="DUF6818"/>
    <property type="match status" value="1"/>
</dbReference>
<feature type="region of interest" description="Disordered" evidence="1">
    <location>
        <begin position="254"/>
        <end position="309"/>
    </location>
</feature>
<accession>A0A8H6X364</accession>
<evidence type="ECO:0000313" key="3">
    <source>
        <dbReference type="EMBL" id="KAF7333389.1"/>
    </source>
</evidence>
<dbReference type="Proteomes" id="UP000620124">
    <property type="component" value="Unassembled WGS sequence"/>
</dbReference>
<dbReference type="AlphaFoldDB" id="A0A8H6X364"/>
<name>A0A8H6X364_9AGAR</name>
<evidence type="ECO:0000259" key="2">
    <source>
        <dbReference type="Pfam" id="PF20681"/>
    </source>
</evidence>
<feature type="compositionally biased region" description="Polar residues" evidence="1">
    <location>
        <begin position="473"/>
        <end position="484"/>
    </location>
</feature>
<dbReference type="EMBL" id="JACAZI010000029">
    <property type="protein sequence ID" value="KAF7333389.1"/>
    <property type="molecule type" value="Genomic_DNA"/>
</dbReference>
<evidence type="ECO:0000256" key="1">
    <source>
        <dbReference type="SAM" id="MobiDB-lite"/>
    </source>
</evidence>
<feature type="domain" description="DUF6818" evidence="2">
    <location>
        <begin position="215"/>
        <end position="297"/>
    </location>
</feature>
<reference evidence="3" key="1">
    <citation type="submission" date="2020-05" db="EMBL/GenBank/DDBJ databases">
        <title>Mycena genomes resolve the evolution of fungal bioluminescence.</title>
        <authorList>
            <person name="Tsai I.J."/>
        </authorList>
    </citation>
    <scope>NUCLEOTIDE SEQUENCE</scope>
    <source>
        <strain evidence="3">CCC161011</strain>
    </source>
</reference>
<dbReference type="PANTHER" id="PTHR34409:SF1">
    <property type="entry name" value="MYB-LIKE DOMAIN-CONTAINING PROTEIN"/>
    <property type="match status" value="1"/>
</dbReference>
<dbReference type="InterPro" id="IPR049203">
    <property type="entry name" value="DUF6818"/>
</dbReference>
<comment type="caution">
    <text evidence="3">The sequence shown here is derived from an EMBL/GenBank/DDBJ whole genome shotgun (WGS) entry which is preliminary data.</text>
</comment>
<feature type="compositionally biased region" description="Low complexity" evidence="1">
    <location>
        <begin position="486"/>
        <end position="502"/>
    </location>
</feature>
<feature type="region of interest" description="Disordered" evidence="1">
    <location>
        <begin position="104"/>
        <end position="202"/>
    </location>
</feature>
<dbReference type="OrthoDB" id="99432at2759"/>